<name>A0A5N6QXS3_9ROSI</name>
<comment type="similarity">
    <text evidence="1">Belongs to the QWRF family.</text>
</comment>
<dbReference type="PANTHER" id="PTHR31807:SF27">
    <property type="entry name" value="QWRF MOTIF-CONTAINING PROTEIN 7"/>
    <property type="match status" value="1"/>
</dbReference>
<evidence type="ECO:0000256" key="1">
    <source>
        <dbReference type="ARBA" id="ARBA00010016"/>
    </source>
</evidence>
<gene>
    <name evidence="3" type="ORF">FH972_008148</name>
</gene>
<evidence type="ECO:0000313" key="3">
    <source>
        <dbReference type="EMBL" id="KAE8022343.1"/>
    </source>
</evidence>
<dbReference type="AlphaFoldDB" id="A0A5N6QXS3"/>
<dbReference type="Proteomes" id="UP000327013">
    <property type="component" value="Chromosome 3"/>
</dbReference>
<sequence>MESTQSCRRLSAPLPPSPRLFRSRSTTPATPLPENNSCTPNSGQRVIKPRSKSTTKSRTNKNEENIRPSIPISSTQKKPQENTSFGSFLHRGSPITTGTSKGARSVTNSPSAWALSPGRSMRSPAKAETPESAGSGGKRVKAGGVSGVLKYFKQKKVSRVQEEEFHRFRVLQNRLLQWRFVNAKAEAAMAAVKGVAKAKIFCVWIRIFKMRKSIVEMQIQMERVKLEIKVYQIINPQIFLLNKWAKLERRNQESVCRMTKKLSSLSIRLPLVHGAKADVVSIYQALSTAMEVMDSIVAMIAKFFSKQIETIFYLLTELTCTLEQDVEHLEEIEMAFTSVATLLAKEESLQLHLIQATKESRRCQGQ</sequence>
<feature type="compositionally biased region" description="Polar residues" evidence="2">
    <location>
        <begin position="33"/>
        <end position="44"/>
    </location>
</feature>
<dbReference type="GO" id="GO:0051225">
    <property type="term" value="P:spindle assembly"/>
    <property type="evidence" value="ECO:0007669"/>
    <property type="project" value="TreeGrafter"/>
</dbReference>
<evidence type="ECO:0008006" key="5">
    <source>
        <dbReference type="Google" id="ProtNLM"/>
    </source>
</evidence>
<feature type="region of interest" description="Disordered" evidence="2">
    <location>
        <begin position="1"/>
        <end position="139"/>
    </location>
</feature>
<evidence type="ECO:0000313" key="4">
    <source>
        <dbReference type="Proteomes" id="UP000327013"/>
    </source>
</evidence>
<dbReference type="GO" id="GO:0005737">
    <property type="term" value="C:cytoplasm"/>
    <property type="evidence" value="ECO:0007669"/>
    <property type="project" value="TreeGrafter"/>
</dbReference>
<protein>
    <recommendedName>
        <fullName evidence="5">QWRF motif-containing protein 7</fullName>
    </recommendedName>
</protein>
<proteinExistence type="inferred from homology"/>
<dbReference type="GO" id="GO:0005880">
    <property type="term" value="C:nuclear microtubule"/>
    <property type="evidence" value="ECO:0007669"/>
    <property type="project" value="TreeGrafter"/>
</dbReference>
<dbReference type="OrthoDB" id="663033at2759"/>
<reference evidence="3 4" key="1">
    <citation type="submission" date="2019-06" db="EMBL/GenBank/DDBJ databases">
        <title>A chromosomal-level reference genome of Carpinus fangiana (Coryloideae, Betulaceae).</title>
        <authorList>
            <person name="Yang X."/>
            <person name="Wang Z."/>
            <person name="Zhang L."/>
            <person name="Hao G."/>
            <person name="Liu J."/>
            <person name="Yang Y."/>
        </authorList>
    </citation>
    <scope>NUCLEOTIDE SEQUENCE [LARGE SCALE GENOMIC DNA]</scope>
    <source>
        <strain evidence="3">Cfa_2016G</strain>
        <tissue evidence="3">Leaf</tissue>
    </source>
</reference>
<feature type="compositionally biased region" description="Low complexity" evidence="2">
    <location>
        <begin position="19"/>
        <end position="28"/>
    </location>
</feature>
<dbReference type="InterPro" id="IPR007573">
    <property type="entry name" value="QWRF"/>
</dbReference>
<feature type="compositionally biased region" description="Low complexity" evidence="2">
    <location>
        <begin position="1"/>
        <end position="12"/>
    </location>
</feature>
<feature type="compositionally biased region" description="Polar residues" evidence="2">
    <location>
        <begin position="94"/>
        <end position="111"/>
    </location>
</feature>
<feature type="compositionally biased region" description="Polar residues" evidence="2">
    <location>
        <begin position="71"/>
        <end position="86"/>
    </location>
</feature>
<organism evidence="3 4">
    <name type="scientific">Carpinus fangiana</name>
    <dbReference type="NCBI Taxonomy" id="176857"/>
    <lineage>
        <taxon>Eukaryota</taxon>
        <taxon>Viridiplantae</taxon>
        <taxon>Streptophyta</taxon>
        <taxon>Embryophyta</taxon>
        <taxon>Tracheophyta</taxon>
        <taxon>Spermatophyta</taxon>
        <taxon>Magnoliopsida</taxon>
        <taxon>eudicotyledons</taxon>
        <taxon>Gunneridae</taxon>
        <taxon>Pentapetalae</taxon>
        <taxon>rosids</taxon>
        <taxon>fabids</taxon>
        <taxon>Fagales</taxon>
        <taxon>Betulaceae</taxon>
        <taxon>Carpinus</taxon>
    </lineage>
</organism>
<feature type="compositionally biased region" description="Basic residues" evidence="2">
    <location>
        <begin position="47"/>
        <end position="59"/>
    </location>
</feature>
<dbReference type="PANTHER" id="PTHR31807">
    <property type="entry name" value="AUGMIN FAMILY MEMBER"/>
    <property type="match status" value="1"/>
</dbReference>
<evidence type="ECO:0000256" key="2">
    <source>
        <dbReference type="SAM" id="MobiDB-lite"/>
    </source>
</evidence>
<dbReference type="GO" id="GO:0008017">
    <property type="term" value="F:microtubule binding"/>
    <property type="evidence" value="ECO:0007669"/>
    <property type="project" value="TreeGrafter"/>
</dbReference>
<accession>A0A5N6QXS3</accession>
<dbReference type="Pfam" id="PF04484">
    <property type="entry name" value="QWRF"/>
    <property type="match status" value="1"/>
</dbReference>
<keyword evidence="4" id="KW-1185">Reference proteome</keyword>
<dbReference type="EMBL" id="CM017323">
    <property type="protein sequence ID" value="KAE8022343.1"/>
    <property type="molecule type" value="Genomic_DNA"/>
</dbReference>